<evidence type="ECO:0000313" key="1">
    <source>
        <dbReference type="EMBL" id="TGK29541.1"/>
    </source>
</evidence>
<accession>A0A5F1Y7C7</accession>
<dbReference type="AlphaFoldDB" id="A0A5F1Y7C7"/>
<dbReference type="EMBL" id="RQFA01000071">
    <property type="protein sequence ID" value="TGK29541.1"/>
    <property type="molecule type" value="Genomic_DNA"/>
</dbReference>
<proteinExistence type="predicted"/>
<organism evidence="1 2">
    <name type="scientific">Leptospira gomenensis</name>
    <dbReference type="NCBI Taxonomy" id="2484974"/>
    <lineage>
        <taxon>Bacteria</taxon>
        <taxon>Pseudomonadati</taxon>
        <taxon>Spirochaetota</taxon>
        <taxon>Spirochaetia</taxon>
        <taxon>Leptospirales</taxon>
        <taxon>Leptospiraceae</taxon>
        <taxon>Leptospira</taxon>
    </lineage>
</organism>
<name>A0A5F1Y7C7_9LEPT</name>
<comment type="caution">
    <text evidence="1">The sequence shown here is derived from an EMBL/GenBank/DDBJ whole genome shotgun (WGS) entry which is preliminary data.</text>
</comment>
<evidence type="ECO:0000313" key="2">
    <source>
        <dbReference type="Proteomes" id="UP000298277"/>
    </source>
</evidence>
<sequence length="309" mass="33858">MTRRQDEKGNFAEESPFYNETFGSKGIWNGMQSAWNSVFGSNTKNPPDQIESVLKRRFDGSFEDGDGNIYVQNKQGNLVLAGSEPDLILTGGTKEKGRYGGAFVAADGSIYYSKAGLGKDSDVILMMPGKGKVLGNDWDTEKSRMHYPNESKQIGQADLIAKDGTALSAFAPSGEFRVVGFENNETSGNAISIEFEDANGVTRGIKFSHLGDRFPSYILEHFKSNNRNTPPLVLKSGTVFGFVGTTGNHYVGSLQNGVKGPTPHVHVTFYEIPKQNGESAVKWNSYQAPQWGLDALGFKGHLRDYNDIF</sequence>
<keyword evidence="2" id="KW-1185">Reference proteome</keyword>
<reference evidence="1" key="1">
    <citation type="journal article" date="2019" name="PLoS Negl. Trop. Dis.">
        <title>Revisiting the worldwide diversity of Leptospira species in the environment.</title>
        <authorList>
            <person name="Vincent A.T."/>
            <person name="Schiettekatte O."/>
            <person name="Bourhy P."/>
            <person name="Veyrier F.J."/>
            <person name="Picardeau M."/>
        </authorList>
    </citation>
    <scope>NUCLEOTIDE SEQUENCE [LARGE SCALE GENOMIC DNA]</scope>
    <source>
        <strain evidence="1">201800299</strain>
    </source>
</reference>
<protein>
    <submittedName>
        <fullName evidence="1">Uncharacterized protein</fullName>
    </submittedName>
</protein>
<gene>
    <name evidence="1" type="ORF">EHQ17_15615</name>
</gene>
<dbReference type="Proteomes" id="UP000298277">
    <property type="component" value="Unassembled WGS sequence"/>
</dbReference>